<gene>
    <name evidence="1" type="ORF">FHR83_009173</name>
</gene>
<reference evidence="1 2" key="1">
    <citation type="submission" date="2020-08" db="EMBL/GenBank/DDBJ databases">
        <title>Genomic Encyclopedia of Type Strains, Phase III (KMG-III): the genomes of soil and plant-associated and newly described type strains.</title>
        <authorList>
            <person name="Whitman W."/>
        </authorList>
    </citation>
    <scope>NUCLEOTIDE SEQUENCE [LARGE SCALE GENOMIC DNA]</scope>
    <source>
        <strain evidence="1 2">CECT 3287</strain>
    </source>
</reference>
<organism evidence="1 2">
    <name type="scientific">Actinoplanes campanulatus</name>
    <dbReference type="NCBI Taxonomy" id="113559"/>
    <lineage>
        <taxon>Bacteria</taxon>
        <taxon>Bacillati</taxon>
        <taxon>Actinomycetota</taxon>
        <taxon>Actinomycetes</taxon>
        <taxon>Micromonosporales</taxon>
        <taxon>Micromonosporaceae</taxon>
        <taxon>Actinoplanes</taxon>
    </lineage>
</organism>
<dbReference type="EMBL" id="JACHXF010000038">
    <property type="protein sequence ID" value="MBB3101444.1"/>
    <property type="molecule type" value="Genomic_DNA"/>
</dbReference>
<keyword evidence="2" id="KW-1185">Reference proteome</keyword>
<sequence>MTFDRIVVEPFEVERFSQTFGLIIDEPTTHGELWWVTAEPGNYMAIAPPWNLGEYET</sequence>
<dbReference type="Proteomes" id="UP000590749">
    <property type="component" value="Unassembled WGS sequence"/>
</dbReference>
<evidence type="ECO:0000313" key="1">
    <source>
        <dbReference type="EMBL" id="MBB3101444.1"/>
    </source>
</evidence>
<dbReference type="AlphaFoldDB" id="A0A7W5AT01"/>
<dbReference type="RefSeq" id="WP_203834186.1">
    <property type="nucleotide sequence ID" value="NZ_BMPW01000041.1"/>
</dbReference>
<protein>
    <submittedName>
        <fullName evidence="1">Uncharacterized protein</fullName>
    </submittedName>
</protein>
<accession>A0A7W5AT01</accession>
<comment type="caution">
    <text evidence="1">The sequence shown here is derived from an EMBL/GenBank/DDBJ whole genome shotgun (WGS) entry which is preliminary data.</text>
</comment>
<evidence type="ECO:0000313" key="2">
    <source>
        <dbReference type="Proteomes" id="UP000590749"/>
    </source>
</evidence>
<proteinExistence type="predicted"/>
<name>A0A7W5AT01_9ACTN</name>